<evidence type="ECO:0000313" key="1">
    <source>
        <dbReference type="EMBL" id="KAK5631709.1"/>
    </source>
</evidence>
<accession>A0AAN7UV42</accession>
<evidence type="ECO:0008006" key="3">
    <source>
        <dbReference type="Google" id="ProtNLM"/>
    </source>
</evidence>
<dbReference type="EMBL" id="JAWHQM010000020">
    <property type="protein sequence ID" value="KAK5631709.1"/>
    <property type="molecule type" value="Genomic_DNA"/>
</dbReference>
<gene>
    <name evidence="1" type="ORF">RRF57_007423</name>
</gene>
<reference evidence="1 2" key="1">
    <citation type="submission" date="2023-10" db="EMBL/GenBank/DDBJ databases">
        <title>Draft genome sequence of Xylaria bambusicola isolate GMP-LS, the root and basal stem rot pathogen of sugarcane in Indonesia.</title>
        <authorList>
            <person name="Selvaraj P."/>
            <person name="Muralishankar V."/>
            <person name="Muruganantham S."/>
            <person name="Sp S."/>
            <person name="Haryani S."/>
            <person name="Lau K.J.X."/>
            <person name="Naqvi N.I."/>
        </authorList>
    </citation>
    <scope>NUCLEOTIDE SEQUENCE [LARGE SCALE GENOMIC DNA]</scope>
    <source>
        <strain evidence="1">GMP-LS</strain>
    </source>
</reference>
<dbReference type="Proteomes" id="UP001305414">
    <property type="component" value="Unassembled WGS sequence"/>
</dbReference>
<organism evidence="1 2">
    <name type="scientific">Xylaria bambusicola</name>
    <dbReference type="NCBI Taxonomy" id="326684"/>
    <lineage>
        <taxon>Eukaryota</taxon>
        <taxon>Fungi</taxon>
        <taxon>Dikarya</taxon>
        <taxon>Ascomycota</taxon>
        <taxon>Pezizomycotina</taxon>
        <taxon>Sordariomycetes</taxon>
        <taxon>Xylariomycetidae</taxon>
        <taxon>Xylariales</taxon>
        <taxon>Xylariaceae</taxon>
        <taxon>Xylaria</taxon>
    </lineage>
</organism>
<proteinExistence type="predicted"/>
<sequence>MLQTMEPEKCEGWYWVSWDEIRQWSQHHDDTTLEWADKKCFLPIRNLVKDHADLDVSFSIK</sequence>
<name>A0AAN7UV42_9PEZI</name>
<comment type="caution">
    <text evidence="1">The sequence shown here is derived from an EMBL/GenBank/DDBJ whole genome shotgun (WGS) entry which is preliminary data.</text>
</comment>
<evidence type="ECO:0000313" key="2">
    <source>
        <dbReference type="Proteomes" id="UP001305414"/>
    </source>
</evidence>
<keyword evidence="2" id="KW-1185">Reference proteome</keyword>
<protein>
    <recommendedName>
        <fullName evidence="3">Nudix hydrolase domain-containing protein</fullName>
    </recommendedName>
</protein>
<dbReference type="AlphaFoldDB" id="A0AAN7UV42"/>